<dbReference type="GO" id="GO:1901678">
    <property type="term" value="P:iron coordination entity transport"/>
    <property type="evidence" value="ECO:0007669"/>
    <property type="project" value="UniProtKB-ARBA"/>
</dbReference>
<keyword evidence="4 7" id="KW-0732">Signal</keyword>
<dbReference type="EMBL" id="AMSQ01000006">
    <property type="protein sequence ID" value="EKU48529.1"/>
    <property type="molecule type" value="Genomic_DNA"/>
</dbReference>
<protein>
    <submittedName>
        <fullName evidence="9">Lipoprotein</fullName>
    </submittedName>
</protein>
<dbReference type="PATRIC" id="fig|1229783.3.peg.995"/>
<evidence type="ECO:0000256" key="1">
    <source>
        <dbReference type="ARBA" id="ARBA00004196"/>
    </source>
</evidence>
<sequence>MKRLSFLVVICLAFLLVACGNQSSKKEEKSSEKASSEKTIKVENNFKLRDENKDSKEQKKVSETVDVPVNPEKVIVFDYGALDTLKELGVKDEIKALPKGENKELLPNFLKEFKDDKYENTGDLKTIDFDKVAKIQPDIIFLSSRTAYQKNLDEFKKAAPKAKVVYMGADDKNYLKSVKTNTDNLGKIFGKEDKAKELNQKLEDKIAGVKAKTKDLKAKGMYLLVNEGELSTYGPGDRFGSLVYDTLGFTPADTDIKQSPHGQVISNEYINKMNPDIIFAMDRGQAVSGKASSKKVLGNDVLKNVSAIKSGKIIELDPKLWYFSAGSTTTSIMQIEELEKAFKK</sequence>
<feature type="chain" id="PRO_5038629398" evidence="7">
    <location>
        <begin position="19"/>
        <end position="344"/>
    </location>
</feature>
<feature type="coiled-coil region" evidence="5">
    <location>
        <begin position="192"/>
        <end position="219"/>
    </location>
</feature>
<evidence type="ECO:0000256" key="5">
    <source>
        <dbReference type="SAM" id="Coils"/>
    </source>
</evidence>
<dbReference type="STRING" id="1229783.C273_04940"/>
<accession>K9AMK0</accession>
<comment type="subcellular location">
    <subcellularLocation>
        <location evidence="1">Cell envelope</location>
    </subcellularLocation>
</comment>
<dbReference type="InterPro" id="IPR051313">
    <property type="entry name" value="Bact_iron-sidero_bind"/>
</dbReference>
<organism evidence="9 10">
    <name type="scientific">Staphylococcus massiliensis S46</name>
    <dbReference type="NCBI Taxonomy" id="1229783"/>
    <lineage>
        <taxon>Bacteria</taxon>
        <taxon>Bacillati</taxon>
        <taxon>Bacillota</taxon>
        <taxon>Bacilli</taxon>
        <taxon>Bacillales</taxon>
        <taxon>Staphylococcaceae</taxon>
        <taxon>Staphylococcus</taxon>
    </lineage>
</organism>
<dbReference type="Gene3D" id="3.40.50.1980">
    <property type="entry name" value="Nitrogenase molybdenum iron protein domain"/>
    <property type="match status" value="2"/>
</dbReference>
<feature type="signal peptide" evidence="7">
    <location>
        <begin position="1"/>
        <end position="18"/>
    </location>
</feature>
<dbReference type="CDD" id="cd01140">
    <property type="entry name" value="FatB"/>
    <property type="match status" value="1"/>
</dbReference>
<evidence type="ECO:0000313" key="9">
    <source>
        <dbReference type="EMBL" id="EKU48529.1"/>
    </source>
</evidence>
<proteinExistence type="inferred from homology"/>
<dbReference type="PROSITE" id="PS51257">
    <property type="entry name" value="PROKAR_LIPOPROTEIN"/>
    <property type="match status" value="1"/>
</dbReference>
<dbReference type="PANTHER" id="PTHR30532">
    <property type="entry name" value="IRON III DICITRATE-BINDING PERIPLASMIC PROTEIN"/>
    <property type="match status" value="1"/>
</dbReference>
<dbReference type="OrthoDB" id="63946at2"/>
<evidence type="ECO:0000313" key="10">
    <source>
        <dbReference type="Proteomes" id="UP000009885"/>
    </source>
</evidence>
<dbReference type="PROSITE" id="PS50983">
    <property type="entry name" value="FE_B12_PBP"/>
    <property type="match status" value="1"/>
</dbReference>
<dbReference type="SUPFAM" id="SSF53807">
    <property type="entry name" value="Helical backbone' metal receptor"/>
    <property type="match status" value="1"/>
</dbReference>
<dbReference type="InterPro" id="IPR033870">
    <property type="entry name" value="FatB"/>
</dbReference>
<dbReference type="Pfam" id="PF01497">
    <property type="entry name" value="Peripla_BP_2"/>
    <property type="match status" value="1"/>
</dbReference>
<dbReference type="eggNOG" id="COG4607">
    <property type="taxonomic scope" value="Bacteria"/>
</dbReference>
<keyword evidence="10" id="KW-1185">Reference proteome</keyword>
<comment type="similarity">
    <text evidence="2">Belongs to the bacterial solute-binding protein 8 family.</text>
</comment>
<gene>
    <name evidence="9" type="ORF">C273_04940</name>
</gene>
<name>K9AMK0_9STAP</name>
<evidence type="ECO:0000256" key="2">
    <source>
        <dbReference type="ARBA" id="ARBA00008814"/>
    </source>
</evidence>
<dbReference type="RefSeq" id="WP_009383092.1">
    <property type="nucleotide sequence ID" value="NZ_AMSQ01000006.1"/>
</dbReference>
<evidence type="ECO:0000259" key="8">
    <source>
        <dbReference type="PROSITE" id="PS50983"/>
    </source>
</evidence>
<evidence type="ECO:0000256" key="6">
    <source>
        <dbReference type="SAM" id="MobiDB-lite"/>
    </source>
</evidence>
<evidence type="ECO:0000256" key="3">
    <source>
        <dbReference type="ARBA" id="ARBA00022448"/>
    </source>
</evidence>
<dbReference type="PANTHER" id="PTHR30532:SF28">
    <property type="entry name" value="PETROBACTIN-BINDING PROTEIN YCLQ"/>
    <property type="match status" value="1"/>
</dbReference>
<dbReference type="AlphaFoldDB" id="K9AMK0"/>
<keyword evidence="9" id="KW-0449">Lipoprotein</keyword>
<feature type="region of interest" description="Disordered" evidence="6">
    <location>
        <begin position="26"/>
        <end position="63"/>
    </location>
</feature>
<feature type="domain" description="Fe/B12 periplasmic-binding" evidence="8">
    <location>
        <begin position="73"/>
        <end position="344"/>
    </location>
</feature>
<dbReference type="GO" id="GO:0030288">
    <property type="term" value="C:outer membrane-bounded periplasmic space"/>
    <property type="evidence" value="ECO:0007669"/>
    <property type="project" value="TreeGrafter"/>
</dbReference>
<keyword evidence="3" id="KW-0813">Transport</keyword>
<evidence type="ECO:0000256" key="4">
    <source>
        <dbReference type="ARBA" id="ARBA00022729"/>
    </source>
</evidence>
<evidence type="ECO:0000256" key="7">
    <source>
        <dbReference type="SAM" id="SignalP"/>
    </source>
</evidence>
<comment type="caution">
    <text evidence="9">The sequence shown here is derived from an EMBL/GenBank/DDBJ whole genome shotgun (WGS) entry which is preliminary data.</text>
</comment>
<dbReference type="InterPro" id="IPR002491">
    <property type="entry name" value="ABC_transptr_periplasmic_BD"/>
</dbReference>
<reference evidence="9 10" key="1">
    <citation type="journal article" date="2013" name="Genome Announc.">
        <title>Genome Sequence of Staphylococcus massiliensis Strain S46, Isolated from the Surface of Healthy Human Skin.</title>
        <authorList>
            <person name="Srivastav R."/>
            <person name="Singh A."/>
            <person name="Jangir P.K."/>
            <person name="Kumari C."/>
            <person name="Muduli S."/>
            <person name="Sharma R."/>
        </authorList>
    </citation>
    <scope>NUCLEOTIDE SEQUENCE [LARGE SCALE GENOMIC DNA]</scope>
    <source>
        <strain evidence="9 10">S46</strain>
    </source>
</reference>
<dbReference type="Proteomes" id="UP000009885">
    <property type="component" value="Unassembled WGS sequence"/>
</dbReference>
<keyword evidence="5" id="KW-0175">Coiled coil</keyword>